<keyword evidence="2" id="KW-0472">Membrane</keyword>
<accession>A0A9W6XS66</accession>
<keyword evidence="2" id="KW-1133">Transmembrane helix</keyword>
<dbReference type="InterPro" id="IPR000719">
    <property type="entry name" value="Prot_kinase_dom"/>
</dbReference>
<keyword evidence="2" id="KW-0812">Transmembrane</keyword>
<evidence type="ECO:0000256" key="2">
    <source>
        <dbReference type="SAM" id="Phobius"/>
    </source>
</evidence>
<sequence>MQSTEVYSDSSCESPVSLTILSSGSCSSSSCTATTIETSTYYTTTTCPSNIYQHALDVYGGDDYLLMDIYSDTDCTTYIETVAYAATGDCEVASTGGQSVITTLYSNGSAQLTYYLDASCVYPASSSYSLTDDDLTSHTCSQSRKFYSSSDGSATNGVGSNSASSAVSSSSSDSSDSGIGSGAIAGIIVGALFVIVFVGLFVFKRCRQRKTAQGEARPDFSRTTDLGEAFYQAQSSPIKLRSEATTTISEFDQRRNSSKIWEDDLIVASRLPREKVIIEKLINRGGYGEVYVGNYNGRTVAVKMLLPEMKKTMSQVKAFLSEVKLMASLDHPRIVSFIGVAWDQLIDICVVSEYMAGGDLKALLTKFDQQERPVGFDHEKVKIAFHVSIALTYLHSCAPPVIHRDLKSKNILLDERMNAKVTDFGISRERIDATMTGGIGTSFWMAPEVMMGERYDDKADMFSFGVVLSELDSHVTPYSQAKSNNSTDSSSSDLSKLPSAAILQMVAAGKLRVSFSEAGPQSMVDLGLACVSLDPNQRPTAAEALYKLQTILASEV</sequence>
<gene>
    <name evidence="4" type="ORF">Pfra01_001527300</name>
</gene>
<dbReference type="CDD" id="cd12087">
    <property type="entry name" value="TM_EGFR-like"/>
    <property type="match status" value="1"/>
</dbReference>
<proteinExistence type="predicted"/>
<feature type="domain" description="Protein kinase" evidence="3">
    <location>
        <begin position="276"/>
        <end position="552"/>
    </location>
</feature>
<dbReference type="OrthoDB" id="166708at2759"/>
<feature type="compositionally biased region" description="Low complexity" evidence="1">
    <location>
        <begin position="152"/>
        <end position="176"/>
    </location>
</feature>
<dbReference type="InterPro" id="IPR051681">
    <property type="entry name" value="Ser/Thr_Kinases-Pseudokinases"/>
</dbReference>
<comment type="caution">
    <text evidence="4">The sequence shown here is derived from an EMBL/GenBank/DDBJ whole genome shotgun (WGS) entry which is preliminary data.</text>
</comment>
<evidence type="ECO:0000256" key="1">
    <source>
        <dbReference type="SAM" id="MobiDB-lite"/>
    </source>
</evidence>
<dbReference type="GO" id="GO:0004674">
    <property type="term" value="F:protein serine/threonine kinase activity"/>
    <property type="evidence" value="ECO:0007669"/>
    <property type="project" value="TreeGrafter"/>
</dbReference>
<protein>
    <submittedName>
        <fullName evidence="4">Unnamed protein product</fullName>
    </submittedName>
</protein>
<dbReference type="SMART" id="SM00220">
    <property type="entry name" value="S_TKc"/>
    <property type="match status" value="1"/>
</dbReference>
<dbReference type="EMBL" id="BSXT01001651">
    <property type="protein sequence ID" value="GMF44192.1"/>
    <property type="molecule type" value="Genomic_DNA"/>
</dbReference>
<dbReference type="PROSITE" id="PS50011">
    <property type="entry name" value="PROTEIN_KINASE_DOM"/>
    <property type="match status" value="1"/>
</dbReference>
<dbReference type="InterPro" id="IPR008271">
    <property type="entry name" value="Ser/Thr_kinase_AS"/>
</dbReference>
<dbReference type="SUPFAM" id="SSF56112">
    <property type="entry name" value="Protein kinase-like (PK-like)"/>
    <property type="match status" value="1"/>
</dbReference>
<dbReference type="AlphaFoldDB" id="A0A9W6XS66"/>
<dbReference type="Pfam" id="PF00069">
    <property type="entry name" value="Pkinase"/>
    <property type="match status" value="1"/>
</dbReference>
<organism evidence="4 5">
    <name type="scientific">Phytophthora fragariaefolia</name>
    <dbReference type="NCBI Taxonomy" id="1490495"/>
    <lineage>
        <taxon>Eukaryota</taxon>
        <taxon>Sar</taxon>
        <taxon>Stramenopiles</taxon>
        <taxon>Oomycota</taxon>
        <taxon>Peronosporomycetes</taxon>
        <taxon>Peronosporales</taxon>
        <taxon>Peronosporaceae</taxon>
        <taxon>Phytophthora</taxon>
    </lineage>
</organism>
<feature type="region of interest" description="Disordered" evidence="1">
    <location>
        <begin position="146"/>
        <end position="176"/>
    </location>
</feature>
<dbReference type="Proteomes" id="UP001165121">
    <property type="component" value="Unassembled WGS sequence"/>
</dbReference>
<dbReference type="PANTHER" id="PTHR44329">
    <property type="entry name" value="SERINE/THREONINE-PROTEIN KINASE TNNI3K-RELATED"/>
    <property type="match status" value="1"/>
</dbReference>
<evidence type="ECO:0000313" key="4">
    <source>
        <dbReference type="EMBL" id="GMF44192.1"/>
    </source>
</evidence>
<evidence type="ECO:0000259" key="3">
    <source>
        <dbReference type="PROSITE" id="PS50011"/>
    </source>
</evidence>
<feature type="transmembrane region" description="Helical" evidence="2">
    <location>
        <begin position="179"/>
        <end position="203"/>
    </location>
</feature>
<reference evidence="4" key="1">
    <citation type="submission" date="2023-04" db="EMBL/GenBank/DDBJ databases">
        <title>Phytophthora fragariaefolia NBRC 109709.</title>
        <authorList>
            <person name="Ichikawa N."/>
            <person name="Sato H."/>
            <person name="Tonouchi N."/>
        </authorList>
    </citation>
    <scope>NUCLEOTIDE SEQUENCE</scope>
    <source>
        <strain evidence="4">NBRC 109709</strain>
    </source>
</reference>
<dbReference type="Gene3D" id="3.30.200.20">
    <property type="entry name" value="Phosphorylase Kinase, domain 1"/>
    <property type="match status" value="1"/>
</dbReference>
<dbReference type="PROSITE" id="PS00108">
    <property type="entry name" value="PROTEIN_KINASE_ST"/>
    <property type="match status" value="1"/>
</dbReference>
<dbReference type="PANTHER" id="PTHR44329:SF214">
    <property type="entry name" value="PROTEIN KINASE DOMAIN-CONTAINING PROTEIN"/>
    <property type="match status" value="1"/>
</dbReference>
<dbReference type="Gene3D" id="1.10.510.10">
    <property type="entry name" value="Transferase(Phosphotransferase) domain 1"/>
    <property type="match status" value="1"/>
</dbReference>
<evidence type="ECO:0000313" key="5">
    <source>
        <dbReference type="Proteomes" id="UP001165121"/>
    </source>
</evidence>
<dbReference type="GO" id="GO:0005524">
    <property type="term" value="F:ATP binding"/>
    <property type="evidence" value="ECO:0007669"/>
    <property type="project" value="InterPro"/>
</dbReference>
<keyword evidence="5" id="KW-1185">Reference proteome</keyword>
<dbReference type="InterPro" id="IPR011009">
    <property type="entry name" value="Kinase-like_dom_sf"/>
</dbReference>
<name>A0A9W6XS66_9STRA</name>